<dbReference type="STRING" id="440168.SAMN04487974_10928"/>
<dbReference type="InterPro" id="IPR059052">
    <property type="entry name" value="HH_YbhG-like"/>
</dbReference>
<dbReference type="Gene3D" id="2.40.50.100">
    <property type="match status" value="1"/>
</dbReference>
<protein>
    <submittedName>
        <fullName evidence="3">HlyD family secretion protein</fullName>
    </submittedName>
</protein>
<dbReference type="RefSeq" id="WP_024897181.1">
    <property type="nucleotide sequence ID" value="NZ_FNCS01000009.1"/>
</dbReference>
<evidence type="ECO:0000259" key="2">
    <source>
        <dbReference type="Pfam" id="PF25881"/>
    </source>
</evidence>
<evidence type="ECO:0000256" key="1">
    <source>
        <dbReference type="SAM" id="Coils"/>
    </source>
</evidence>
<feature type="domain" description="YbhG-like alpha-helical hairpin" evidence="2">
    <location>
        <begin position="79"/>
        <end position="198"/>
    </location>
</feature>
<accession>A0A1G7XED8</accession>
<dbReference type="PANTHER" id="PTHR30438">
    <property type="entry name" value="36 KDA ANTIGEN-RELATED"/>
    <property type="match status" value="1"/>
</dbReference>
<dbReference type="EMBL" id="FNCS01000009">
    <property type="protein sequence ID" value="SDG81920.1"/>
    <property type="molecule type" value="Genomic_DNA"/>
</dbReference>
<keyword evidence="1" id="KW-0175">Coiled coil</keyword>
<dbReference type="SUPFAM" id="SSF111369">
    <property type="entry name" value="HlyD-like secretion proteins"/>
    <property type="match status" value="3"/>
</dbReference>
<keyword evidence="4" id="KW-1185">Reference proteome</keyword>
<proteinExistence type="predicted"/>
<feature type="coiled-coil region" evidence="1">
    <location>
        <begin position="106"/>
        <end position="133"/>
    </location>
</feature>
<gene>
    <name evidence="3" type="ORF">SAMN04487974_10928</name>
</gene>
<reference evidence="3 4" key="1">
    <citation type="submission" date="2016-10" db="EMBL/GenBank/DDBJ databases">
        <authorList>
            <person name="de Groot N.N."/>
        </authorList>
    </citation>
    <scope>NUCLEOTIDE SEQUENCE [LARGE SCALE GENOMIC DNA]</scope>
    <source>
        <strain evidence="3 4">CGMCC 1.10267</strain>
    </source>
</reference>
<name>A0A1G7XED8_9HYPH</name>
<dbReference type="AlphaFoldDB" id="A0A1G7XED8"/>
<organism evidence="3 4">
    <name type="scientific">Pelagibacterium luteolum</name>
    <dbReference type="NCBI Taxonomy" id="440168"/>
    <lineage>
        <taxon>Bacteria</taxon>
        <taxon>Pseudomonadati</taxon>
        <taxon>Pseudomonadota</taxon>
        <taxon>Alphaproteobacteria</taxon>
        <taxon>Hyphomicrobiales</taxon>
        <taxon>Devosiaceae</taxon>
        <taxon>Pelagibacterium</taxon>
    </lineage>
</organism>
<dbReference type="OrthoDB" id="8435523at2"/>
<dbReference type="Pfam" id="PF25881">
    <property type="entry name" value="HH_YBHG"/>
    <property type="match status" value="1"/>
</dbReference>
<evidence type="ECO:0000313" key="4">
    <source>
        <dbReference type="Proteomes" id="UP000199495"/>
    </source>
</evidence>
<dbReference type="Gene3D" id="2.40.30.170">
    <property type="match status" value="1"/>
</dbReference>
<dbReference type="Proteomes" id="UP000199495">
    <property type="component" value="Unassembled WGS sequence"/>
</dbReference>
<sequence length="329" mass="34398">MKSRIAFIIAIVVLAGVAALSIWASLAPATVLVQGEVEATRVDIAPRASGQVAAVHVNEGERVEAGTLLVELDSPQLMAGLASAEAAARVAQADRERINSTRPEVIEAREAELAKAQADLELAQQTYDRLVALTERSVASQQQLDNAGNSLSAARAGVTAAQANLTLAVNGASPEERAVADAQLQQAEAALNQIRTDVGELSVFAPISGEVVSRVAEVGALAASGAPLLSIVDLDDVWFTFNLREDFLDGLQVGDVLLAGVPAVGRDGVQVSVTSISALGAYANWRATRATGDFDLRTFQIRARPVEPIEGLRPGMSAIIDWQAGHAGR</sequence>
<evidence type="ECO:0000313" key="3">
    <source>
        <dbReference type="EMBL" id="SDG81920.1"/>
    </source>
</evidence>
<dbReference type="Gene3D" id="1.10.287.470">
    <property type="entry name" value="Helix hairpin bin"/>
    <property type="match status" value="1"/>
</dbReference>